<reference evidence="2 3" key="1">
    <citation type="submission" date="2015-09" db="EMBL/GenBank/DDBJ databases">
        <title>Draft genome sequence of Kouleothrix aurantiaca JCM 19913.</title>
        <authorList>
            <person name="Hemp J."/>
        </authorList>
    </citation>
    <scope>NUCLEOTIDE SEQUENCE [LARGE SCALE GENOMIC DNA]</scope>
    <source>
        <strain evidence="2 3">COM-B</strain>
    </source>
</reference>
<evidence type="ECO:0000313" key="2">
    <source>
        <dbReference type="EMBL" id="KPV48568.1"/>
    </source>
</evidence>
<dbReference type="PATRIC" id="fig|186479.3.peg.5206"/>
<accession>A0A0P9CRD6</accession>
<dbReference type="SUPFAM" id="SSF88697">
    <property type="entry name" value="PUA domain-like"/>
    <property type="match status" value="1"/>
</dbReference>
<sequence>MPEHIFGDIPGFPPGSVFATRLELARTGVHPPIRVGVSGTAASGAASIILSGAYEDDEDAGDLIFYTGQGARDRVTGRQAGDQLLRGSNLALARSCDEHLPVRVIRGANPRSPYAPPAGYRYDGLYRIERRWRELG</sequence>
<proteinExistence type="predicted"/>
<dbReference type="Pfam" id="PF02182">
    <property type="entry name" value="SAD_SRA"/>
    <property type="match status" value="1"/>
</dbReference>
<dbReference type="Gene3D" id="2.30.280.10">
    <property type="entry name" value="SRA-YDG"/>
    <property type="match status" value="1"/>
</dbReference>
<dbReference type="InterPro" id="IPR045134">
    <property type="entry name" value="UHRF1/2-like"/>
</dbReference>
<dbReference type="GO" id="GO:0044027">
    <property type="term" value="P:negative regulation of gene expression via chromosomal CpG island methylation"/>
    <property type="evidence" value="ECO:0007669"/>
    <property type="project" value="TreeGrafter"/>
</dbReference>
<dbReference type="EMBL" id="LJCR01002554">
    <property type="protein sequence ID" value="KPV48568.1"/>
    <property type="molecule type" value="Genomic_DNA"/>
</dbReference>
<protein>
    <recommendedName>
        <fullName evidence="1">YDG domain-containing protein</fullName>
    </recommendedName>
</protein>
<dbReference type="PROSITE" id="PS51015">
    <property type="entry name" value="YDG"/>
    <property type="match status" value="1"/>
</dbReference>
<dbReference type="InterPro" id="IPR003105">
    <property type="entry name" value="SRA_YDG"/>
</dbReference>
<name>A0A0P9CRD6_9CHLR</name>
<dbReference type="AlphaFoldDB" id="A0A0P9CRD6"/>
<dbReference type="GO" id="GO:0061630">
    <property type="term" value="F:ubiquitin protein ligase activity"/>
    <property type="evidence" value="ECO:0007669"/>
    <property type="project" value="TreeGrafter"/>
</dbReference>
<feature type="domain" description="YDG" evidence="1">
    <location>
        <begin position="7"/>
        <end position="136"/>
    </location>
</feature>
<gene>
    <name evidence="2" type="ORF">SE17_37380</name>
</gene>
<keyword evidence="3" id="KW-1185">Reference proteome</keyword>
<dbReference type="GO" id="GO:0016567">
    <property type="term" value="P:protein ubiquitination"/>
    <property type="evidence" value="ECO:0007669"/>
    <property type="project" value="TreeGrafter"/>
</dbReference>
<evidence type="ECO:0000259" key="1">
    <source>
        <dbReference type="PROSITE" id="PS51015"/>
    </source>
</evidence>
<evidence type="ECO:0000313" key="3">
    <source>
        <dbReference type="Proteomes" id="UP000050509"/>
    </source>
</evidence>
<dbReference type="SMART" id="SM00466">
    <property type="entry name" value="SRA"/>
    <property type="match status" value="1"/>
</dbReference>
<comment type="caution">
    <text evidence="2">The sequence shown here is derived from an EMBL/GenBank/DDBJ whole genome shotgun (WGS) entry which is preliminary data.</text>
</comment>
<dbReference type="PANTHER" id="PTHR14140">
    <property type="entry name" value="E3 UBIQUITIN-PROTEIN LIGASE UHRF-RELATED"/>
    <property type="match status" value="1"/>
</dbReference>
<dbReference type="PANTHER" id="PTHR14140:SF27">
    <property type="entry name" value="OS04G0289800 PROTEIN"/>
    <property type="match status" value="1"/>
</dbReference>
<feature type="non-terminal residue" evidence="2">
    <location>
        <position position="136"/>
    </location>
</feature>
<dbReference type="InterPro" id="IPR015947">
    <property type="entry name" value="PUA-like_sf"/>
</dbReference>
<dbReference type="InterPro" id="IPR036987">
    <property type="entry name" value="SRA-YDG_sf"/>
</dbReference>
<organism evidence="2 3">
    <name type="scientific">Kouleothrix aurantiaca</name>
    <dbReference type="NCBI Taxonomy" id="186479"/>
    <lineage>
        <taxon>Bacteria</taxon>
        <taxon>Bacillati</taxon>
        <taxon>Chloroflexota</taxon>
        <taxon>Chloroflexia</taxon>
        <taxon>Chloroflexales</taxon>
        <taxon>Roseiflexineae</taxon>
        <taxon>Roseiflexaceae</taxon>
        <taxon>Kouleothrix</taxon>
    </lineage>
</organism>
<dbReference type="Proteomes" id="UP000050509">
    <property type="component" value="Unassembled WGS sequence"/>
</dbReference>